<evidence type="ECO:0000256" key="8">
    <source>
        <dbReference type="ARBA" id="ARBA00022692"/>
    </source>
</evidence>
<evidence type="ECO:0000256" key="4">
    <source>
        <dbReference type="ARBA" id="ARBA00020268"/>
    </source>
</evidence>
<feature type="transmembrane region" description="Helical" evidence="13">
    <location>
        <begin position="90"/>
        <end position="113"/>
    </location>
</feature>
<dbReference type="EMBL" id="FNJM01000001">
    <property type="protein sequence ID" value="SDO77637.1"/>
    <property type="molecule type" value="Genomic_DNA"/>
</dbReference>
<keyword evidence="10" id="KW-0406">Ion transport</keyword>
<feature type="transmembrane region" description="Helical" evidence="13">
    <location>
        <begin position="310"/>
        <end position="331"/>
    </location>
</feature>
<evidence type="ECO:0000256" key="6">
    <source>
        <dbReference type="ARBA" id="ARBA00022449"/>
    </source>
</evidence>
<sequence>MEKIDLTKGKVLKVLTALALPIIGSSILQFTYNLVDMLWVGRLGSNAVASIGSSSFFIGLGYSISALVVTGTGIKVAHAIGKKNEDEIKAYINAGLILNTVIALIYALSLILIGKNLIGILNLDNAIVEKDAYLYLAVSGPMMFFSFFNILYIRILNSFGNNKSALKISAIGIIINIILDPIFIYGFKWGVIGAAVTTLISNLFMFIMFHLKFNNMFKINLKDGIDYNKIKEIARLGLPMSFQRVLFTLVNIALARLIAKFGAEAIAAQKIGLQIESVVYMVIGGLNGAISSFVGQNFGAKKYKRINEGYNTALVIGIIYASITTVIFIFTPELLVKIFIREESTIVMASNYLRIIGVSQIFCTIEMISNGMFTGLGMPKIPAIISIVFTLIRIPLALVLTRYLGISGIWWSISISSICKGVLVYLIYKLKIWKDDENVTCS</sequence>
<keyword evidence="11 13" id="KW-0472">Membrane</keyword>
<feature type="transmembrane region" description="Helical" evidence="13">
    <location>
        <begin position="12"/>
        <end position="35"/>
    </location>
</feature>
<dbReference type="GO" id="GO:0015297">
    <property type="term" value="F:antiporter activity"/>
    <property type="evidence" value="ECO:0007669"/>
    <property type="project" value="UniProtKB-KW"/>
</dbReference>
<evidence type="ECO:0000256" key="13">
    <source>
        <dbReference type="SAM" id="Phobius"/>
    </source>
</evidence>
<feature type="transmembrane region" description="Helical" evidence="13">
    <location>
        <begin position="351"/>
        <end position="369"/>
    </location>
</feature>
<feature type="transmembrane region" description="Helical" evidence="13">
    <location>
        <begin position="278"/>
        <end position="298"/>
    </location>
</feature>
<dbReference type="Pfam" id="PF01554">
    <property type="entry name" value="MatE"/>
    <property type="match status" value="2"/>
</dbReference>
<dbReference type="AlphaFoldDB" id="A0A1H0MB78"/>
<keyword evidence="9 13" id="KW-1133">Transmembrane helix</keyword>
<evidence type="ECO:0000256" key="12">
    <source>
        <dbReference type="ARBA" id="ARBA00031636"/>
    </source>
</evidence>
<comment type="function">
    <text evidence="1">Multidrug efflux pump.</text>
</comment>
<comment type="subcellular location">
    <subcellularLocation>
        <location evidence="2">Cell membrane</location>
        <topology evidence="2">Multi-pass membrane protein</topology>
    </subcellularLocation>
</comment>
<evidence type="ECO:0000256" key="7">
    <source>
        <dbReference type="ARBA" id="ARBA00022475"/>
    </source>
</evidence>
<name>A0A1H0MB78_9CLOT</name>
<dbReference type="PIRSF" id="PIRSF006603">
    <property type="entry name" value="DinF"/>
    <property type="match status" value="1"/>
</dbReference>
<dbReference type="NCBIfam" id="TIGR00797">
    <property type="entry name" value="matE"/>
    <property type="match status" value="1"/>
</dbReference>
<evidence type="ECO:0000256" key="5">
    <source>
        <dbReference type="ARBA" id="ARBA00022448"/>
    </source>
</evidence>
<dbReference type="Proteomes" id="UP000198597">
    <property type="component" value="Unassembled WGS sequence"/>
</dbReference>
<dbReference type="CDD" id="cd13140">
    <property type="entry name" value="MATE_like_1"/>
    <property type="match status" value="1"/>
</dbReference>
<feature type="transmembrane region" description="Helical" evidence="13">
    <location>
        <begin position="191"/>
        <end position="211"/>
    </location>
</feature>
<keyword evidence="6" id="KW-0050">Antiport</keyword>
<feature type="transmembrane region" description="Helical" evidence="13">
    <location>
        <begin position="47"/>
        <end position="69"/>
    </location>
</feature>
<keyword evidence="5" id="KW-0813">Transport</keyword>
<reference evidence="14 15" key="1">
    <citation type="submission" date="2016-10" db="EMBL/GenBank/DDBJ databases">
        <authorList>
            <person name="de Groot N.N."/>
        </authorList>
    </citation>
    <scope>NUCLEOTIDE SEQUENCE [LARGE SCALE GENOMIC DNA]</scope>
    <source>
        <strain evidence="14 15">DSM 12272</strain>
    </source>
</reference>
<dbReference type="GO" id="GO:0005886">
    <property type="term" value="C:plasma membrane"/>
    <property type="evidence" value="ECO:0007669"/>
    <property type="project" value="UniProtKB-SubCell"/>
</dbReference>
<gene>
    <name evidence="14" type="ORF">SAMN04488529_101393</name>
</gene>
<dbReference type="InterPro" id="IPR002528">
    <property type="entry name" value="MATE_fam"/>
</dbReference>
<accession>A0A1H0MB78</accession>
<dbReference type="PANTHER" id="PTHR43298:SF2">
    <property type="entry name" value="FMN_FAD EXPORTER YEEO-RELATED"/>
    <property type="match status" value="1"/>
</dbReference>
<dbReference type="GO" id="GO:0042910">
    <property type="term" value="F:xenobiotic transmembrane transporter activity"/>
    <property type="evidence" value="ECO:0007669"/>
    <property type="project" value="InterPro"/>
</dbReference>
<evidence type="ECO:0000256" key="11">
    <source>
        <dbReference type="ARBA" id="ARBA00023136"/>
    </source>
</evidence>
<dbReference type="PANTHER" id="PTHR43298">
    <property type="entry name" value="MULTIDRUG RESISTANCE PROTEIN NORM-RELATED"/>
    <property type="match status" value="1"/>
</dbReference>
<evidence type="ECO:0000313" key="15">
    <source>
        <dbReference type="Proteomes" id="UP000198597"/>
    </source>
</evidence>
<evidence type="ECO:0000256" key="1">
    <source>
        <dbReference type="ARBA" id="ARBA00003408"/>
    </source>
</evidence>
<evidence type="ECO:0000256" key="2">
    <source>
        <dbReference type="ARBA" id="ARBA00004651"/>
    </source>
</evidence>
<dbReference type="STRING" id="94869.SAMN04488529_101393"/>
<dbReference type="InterPro" id="IPR050222">
    <property type="entry name" value="MATE_MdtK"/>
</dbReference>
<evidence type="ECO:0000256" key="9">
    <source>
        <dbReference type="ARBA" id="ARBA00022989"/>
    </source>
</evidence>
<proteinExistence type="inferred from homology"/>
<organism evidence="14 15">
    <name type="scientific">Clostridium gasigenes</name>
    <dbReference type="NCBI Taxonomy" id="94869"/>
    <lineage>
        <taxon>Bacteria</taxon>
        <taxon>Bacillati</taxon>
        <taxon>Bacillota</taxon>
        <taxon>Clostridia</taxon>
        <taxon>Eubacteriales</taxon>
        <taxon>Clostridiaceae</taxon>
        <taxon>Clostridium</taxon>
    </lineage>
</organism>
<feature type="transmembrane region" description="Helical" evidence="13">
    <location>
        <begin position="409"/>
        <end position="428"/>
    </location>
</feature>
<comment type="similarity">
    <text evidence="3">Belongs to the multi antimicrobial extrusion (MATE) (TC 2.A.66.1) family.</text>
</comment>
<dbReference type="RefSeq" id="WP_089965247.1">
    <property type="nucleotide sequence ID" value="NZ_FNJM01000001.1"/>
</dbReference>
<evidence type="ECO:0000256" key="10">
    <source>
        <dbReference type="ARBA" id="ARBA00023065"/>
    </source>
</evidence>
<protein>
    <recommendedName>
        <fullName evidence="4">Probable multidrug resistance protein NorM</fullName>
    </recommendedName>
    <alternativeName>
        <fullName evidence="12">Multidrug-efflux transporter</fullName>
    </alternativeName>
</protein>
<dbReference type="GO" id="GO:0006811">
    <property type="term" value="P:monoatomic ion transport"/>
    <property type="evidence" value="ECO:0007669"/>
    <property type="project" value="UniProtKB-KW"/>
</dbReference>
<keyword evidence="7" id="KW-1003">Cell membrane</keyword>
<feature type="transmembrane region" description="Helical" evidence="13">
    <location>
        <begin position="165"/>
        <end position="185"/>
    </location>
</feature>
<keyword evidence="15" id="KW-1185">Reference proteome</keyword>
<keyword evidence="8 13" id="KW-0812">Transmembrane</keyword>
<dbReference type="InterPro" id="IPR048279">
    <property type="entry name" value="MdtK-like"/>
</dbReference>
<feature type="transmembrane region" description="Helical" evidence="13">
    <location>
        <begin position="133"/>
        <end position="153"/>
    </location>
</feature>
<feature type="transmembrane region" description="Helical" evidence="13">
    <location>
        <begin position="245"/>
        <end position="266"/>
    </location>
</feature>
<evidence type="ECO:0000256" key="3">
    <source>
        <dbReference type="ARBA" id="ARBA00010199"/>
    </source>
</evidence>
<dbReference type="OrthoDB" id="9776324at2"/>
<evidence type="ECO:0000313" key="14">
    <source>
        <dbReference type="EMBL" id="SDO77637.1"/>
    </source>
</evidence>
<feature type="transmembrane region" description="Helical" evidence="13">
    <location>
        <begin position="381"/>
        <end position="403"/>
    </location>
</feature>